<feature type="domain" description="DUF4357" evidence="1">
    <location>
        <begin position="231"/>
        <end position="269"/>
    </location>
</feature>
<dbReference type="Pfam" id="PF14267">
    <property type="entry name" value="DUF4357"/>
    <property type="match status" value="1"/>
</dbReference>
<name>A0A811T041_9EURY</name>
<dbReference type="EMBL" id="CAJHIN010000001">
    <property type="protein sequence ID" value="CAD6490123.1"/>
    <property type="molecule type" value="Genomic_DNA"/>
</dbReference>
<organism evidence="2 3">
    <name type="scientific">Candidatus Argoarchaeum ethanivorans</name>
    <dbReference type="NCBI Taxonomy" id="2608793"/>
    <lineage>
        <taxon>Archaea</taxon>
        <taxon>Methanobacteriati</taxon>
        <taxon>Methanobacteriota</taxon>
        <taxon>Stenosarchaea group</taxon>
        <taxon>Methanomicrobia</taxon>
        <taxon>Methanosarcinales</taxon>
        <taxon>Methanosarcinales incertae sedis</taxon>
        <taxon>GOM Arc I cluster</taxon>
        <taxon>Candidatus Argoarchaeum</taxon>
    </lineage>
</organism>
<sequence length="276" mass="30743">MSLGKSISLFLIDGIPDGVIACELSNWTGKGYKIPRNSLKDVSNRSDLKKPGVYFLIGHNEDDKETVYIGESEDVFKRLYQHQEKDFWTEALVFISKDENLNKAHIKYLEFSLHNEAVEANRYKVFNSNVPTKPAISEAEIAVMSGFSTNLKLLVGALGFRIFEKLTKSLTSKQDKYLIDAARGAVATGIMTTEGFVVFKGSKIASTEVPSMPESFKKKRAQIISENVVIDFEFTQDYLFSSPSTAAAVVMGRSANGLKEWKLKDGSNLGENEQKD</sequence>
<evidence type="ECO:0000313" key="3">
    <source>
        <dbReference type="Proteomes" id="UP000606624"/>
    </source>
</evidence>
<evidence type="ECO:0000259" key="1">
    <source>
        <dbReference type="Pfam" id="PF14267"/>
    </source>
</evidence>
<dbReference type="CDD" id="cd10447">
    <property type="entry name" value="GIY-YIG_unchar_2"/>
    <property type="match status" value="1"/>
</dbReference>
<dbReference type="AlphaFoldDB" id="A0A811T041"/>
<reference evidence="2" key="1">
    <citation type="submission" date="2020-10" db="EMBL/GenBank/DDBJ databases">
        <authorList>
            <person name="Hahn C.J."/>
            <person name="Laso-Perez R."/>
            <person name="Vulcano F."/>
            <person name="Vaziourakis K.-M."/>
            <person name="Stokke R."/>
            <person name="Steen I.H."/>
            <person name="Teske A."/>
            <person name="Boetius A."/>
            <person name="Liebeke M."/>
            <person name="Amann R."/>
            <person name="Knittel K."/>
        </authorList>
    </citation>
    <scope>NUCLEOTIDE SEQUENCE</scope>
    <source>
        <strain evidence="2">Gfbio:e3339647-f889-4370-9287-4fb5cb688e4c:AG392E03_GoMArc1</strain>
    </source>
</reference>
<dbReference type="InterPro" id="IPR025579">
    <property type="entry name" value="DUF4357"/>
</dbReference>
<gene>
    <name evidence="2" type="ORF">KFBDDELM_00001</name>
</gene>
<comment type="caution">
    <text evidence="2">The sequence shown here is derived from an EMBL/GenBank/DDBJ whole genome shotgun (WGS) entry which is preliminary data.</text>
</comment>
<evidence type="ECO:0000313" key="2">
    <source>
        <dbReference type="EMBL" id="CAD6490123.1"/>
    </source>
</evidence>
<dbReference type="Proteomes" id="UP000606624">
    <property type="component" value="Unassembled WGS sequence"/>
</dbReference>
<proteinExistence type="predicted"/>
<accession>A0A811T041</accession>
<protein>
    <recommendedName>
        <fullName evidence="1">DUF4357 domain-containing protein</fullName>
    </recommendedName>
</protein>